<keyword evidence="3" id="KW-1185">Reference proteome</keyword>
<dbReference type="Proteomes" id="UP000238375">
    <property type="component" value="Unassembled WGS sequence"/>
</dbReference>
<evidence type="ECO:0000256" key="1">
    <source>
        <dbReference type="SAM" id="MobiDB-lite"/>
    </source>
</evidence>
<evidence type="ECO:0000313" key="3">
    <source>
        <dbReference type="Proteomes" id="UP000238375"/>
    </source>
</evidence>
<evidence type="ECO:0000313" key="2">
    <source>
        <dbReference type="EMBL" id="PRY38396.1"/>
    </source>
</evidence>
<comment type="caution">
    <text evidence="2">The sequence shown here is derived from an EMBL/GenBank/DDBJ whole genome shotgun (WGS) entry which is preliminary data.</text>
</comment>
<proteinExistence type="predicted"/>
<sequence>MMAMMGAMAAMSSVTHGTYTGSNGNPYSPPPMTPDQSDMYKNDNSNQLHPFVIRGKTIMARNKKQALKKANSH</sequence>
<dbReference type="AlphaFoldDB" id="A0A2T0SYA4"/>
<feature type="region of interest" description="Disordered" evidence="1">
    <location>
        <begin position="20"/>
        <end position="46"/>
    </location>
</feature>
<organism evidence="2 3">
    <name type="scientific">Spirosoma oryzae</name>
    <dbReference type="NCBI Taxonomy" id="1469603"/>
    <lineage>
        <taxon>Bacteria</taxon>
        <taxon>Pseudomonadati</taxon>
        <taxon>Bacteroidota</taxon>
        <taxon>Cytophagia</taxon>
        <taxon>Cytophagales</taxon>
        <taxon>Cytophagaceae</taxon>
        <taxon>Spirosoma</taxon>
    </lineage>
</organism>
<protein>
    <submittedName>
        <fullName evidence="2">Uncharacterized protein</fullName>
    </submittedName>
</protein>
<name>A0A2T0SYA4_9BACT</name>
<reference evidence="2 3" key="1">
    <citation type="submission" date="2018-03" db="EMBL/GenBank/DDBJ databases">
        <title>Genomic Encyclopedia of Archaeal and Bacterial Type Strains, Phase II (KMG-II): from individual species to whole genera.</title>
        <authorList>
            <person name="Goeker M."/>
        </authorList>
    </citation>
    <scope>NUCLEOTIDE SEQUENCE [LARGE SCALE GENOMIC DNA]</scope>
    <source>
        <strain evidence="2 3">DSM 28354</strain>
    </source>
</reference>
<dbReference type="EMBL" id="PVTE01000009">
    <property type="protein sequence ID" value="PRY38396.1"/>
    <property type="molecule type" value="Genomic_DNA"/>
</dbReference>
<gene>
    <name evidence="2" type="ORF">CLV58_109123</name>
</gene>
<accession>A0A2T0SYA4</accession>